<reference evidence="1 2" key="1">
    <citation type="submission" date="2020-08" db="EMBL/GenBank/DDBJ databases">
        <title>Genomic Encyclopedia of Type Strains, Phase IV (KMG-V): Genome sequencing to study the core and pangenomes of soil and plant-associated prokaryotes.</title>
        <authorList>
            <person name="Whitman W."/>
        </authorList>
    </citation>
    <scope>NUCLEOTIDE SEQUENCE [LARGE SCALE GENOMIC DNA]</scope>
    <source>
        <strain evidence="1 2">SEMIA 4064</strain>
    </source>
</reference>
<gene>
    <name evidence="1" type="ORF">GGD50_003607</name>
</gene>
<name>A0A7W8XSV6_9HYPH</name>
<protein>
    <submittedName>
        <fullName evidence="1">Plasmid stabilization system protein ParE</fullName>
    </submittedName>
</protein>
<organism evidence="1 2">
    <name type="scientific">Rhizobium paranaense</name>
    <dbReference type="NCBI Taxonomy" id="1650438"/>
    <lineage>
        <taxon>Bacteria</taxon>
        <taxon>Pseudomonadati</taxon>
        <taxon>Pseudomonadota</taxon>
        <taxon>Alphaproteobacteria</taxon>
        <taxon>Hyphomicrobiales</taxon>
        <taxon>Rhizobiaceae</taxon>
        <taxon>Rhizobium/Agrobacterium group</taxon>
        <taxon>Rhizobium</taxon>
    </lineage>
</organism>
<evidence type="ECO:0000313" key="1">
    <source>
        <dbReference type="EMBL" id="MBB5574978.1"/>
    </source>
</evidence>
<evidence type="ECO:0000313" key="2">
    <source>
        <dbReference type="Proteomes" id="UP000549882"/>
    </source>
</evidence>
<dbReference type="InterPro" id="IPR035093">
    <property type="entry name" value="RelE/ParE_toxin_dom_sf"/>
</dbReference>
<keyword evidence="2" id="KW-1185">Reference proteome</keyword>
<sequence length="79" mass="8445">MDYRVRLHELAEAELDKIFDDITAEAGPIIAGNYVGGIYELIDGFRTLPEPGTVRDGPVAGLPVTAAARLSRSSSKATK</sequence>
<dbReference type="AlphaFoldDB" id="A0A7W8XSV6"/>
<proteinExistence type="predicted"/>
<accession>A0A7W8XSV6</accession>
<dbReference type="RefSeq" id="WP_246451283.1">
    <property type="nucleotide sequence ID" value="NZ_JACHBI010000006.1"/>
</dbReference>
<dbReference type="Proteomes" id="UP000549882">
    <property type="component" value="Unassembled WGS sequence"/>
</dbReference>
<comment type="caution">
    <text evidence="1">The sequence shown here is derived from an EMBL/GenBank/DDBJ whole genome shotgun (WGS) entry which is preliminary data.</text>
</comment>
<dbReference type="Gene3D" id="3.30.2310.20">
    <property type="entry name" value="RelE-like"/>
    <property type="match status" value="1"/>
</dbReference>
<dbReference type="EMBL" id="JACHBI010000006">
    <property type="protein sequence ID" value="MBB5574978.1"/>
    <property type="molecule type" value="Genomic_DNA"/>
</dbReference>